<dbReference type="AlphaFoldDB" id="S8B6Q3"/>
<reference evidence="2 3" key="1">
    <citation type="journal article" date="2013" name="PLoS ONE">
        <title>Genomic and secretomic analyses reveal unique features of the lignocellulolytic enzyme system of Penicillium decumbens.</title>
        <authorList>
            <person name="Liu G."/>
            <person name="Zhang L."/>
            <person name="Wei X."/>
            <person name="Zou G."/>
            <person name="Qin Y."/>
            <person name="Ma L."/>
            <person name="Li J."/>
            <person name="Zheng H."/>
            <person name="Wang S."/>
            <person name="Wang C."/>
            <person name="Xun L."/>
            <person name="Zhao G.-P."/>
            <person name="Zhou Z."/>
            <person name="Qu Y."/>
        </authorList>
    </citation>
    <scope>NUCLEOTIDE SEQUENCE [LARGE SCALE GENOMIC DNA]</scope>
    <source>
        <strain evidence="3">114-2 / CGMCC 5302</strain>
    </source>
</reference>
<evidence type="ECO:0000313" key="3">
    <source>
        <dbReference type="Proteomes" id="UP000019376"/>
    </source>
</evidence>
<accession>S8B6Q3</accession>
<proteinExistence type="predicted"/>
<sequence>MDTWHPHGNQWELKKDARVLLLLWIPFLEGAFALSEIVQPEISPSDTVYDFQICTTMLDNVHASLETGFSVLQCYSTRSSVSSSKPHLACYGSLESILPVAFVVTVLLIPTYSAAPKVSKVSIPSTSTTSSSYHGLPSGELFFPFSFLISHLVFFNSSTSSTLLFSTTLVHQPFPIRLLIQHSSLGTAPSFLDIPQCPPETPPPLPPHRRFNLDRITPKAANVASIPTEFTELVPHHSFPSSGFCLHDNIDASSRLDSLYVKTLNARPTPSRLQPPAYYPLFFLPVLFRFGWFTVQPRRPSSDLILTDLGSYLKRNTDSLI</sequence>
<keyword evidence="1" id="KW-0732">Signal</keyword>
<feature type="chain" id="PRO_5004548903" evidence="1">
    <location>
        <begin position="34"/>
        <end position="321"/>
    </location>
</feature>
<dbReference type="HOGENOM" id="CLU_866285_0_0_1"/>
<name>S8B6Q3_PENO1</name>
<organism evidence="2 3">
    <name type="scientific">Penicillium oxalicum (strain 114-2 / CGMCC 5302)</name>
    <name type="common">Penicillium decumbens</name>
    <dbReference type="NCBI Taxonomy" id="933388"/>
    <lineage>
        <taxon>Eukaryota</taxon>
        <taxon>Fungi</taxon>
        <taxon>Dikarya</taxon>
        <taxon>Ascomycota</taxon>
        <taxon>Pezizomycotina</taxon>
        <taxon>Eurotiomycetes</taxon>
        <taxon>Eurotiomycetidae</taxon>
        <taxon>Eurotiales</taxon>
        <taxon>Aspergillaceae</taxon>
        <taxon>Penicillium</taxon>
    </lineage>
</organism>
<protein>
    <submittedName>
        <fullName evidence="2">Uncharacterized protein</fullName>
    </submittedName>
</protein>
<dbReference type="EMBL" id="KB644412">
    <property type="protein sequence ID" value="EPS30332.1"/>
    <property type="molecule type" value="Genomic_DNA"/>
</dbReference>
<keyword evidence="3" id="KW-1185">Reference proteome</keyword>
<evidence type="ECO:0000256" key="1">
    <source>
        <dbReference type="SAM" id="SignalP"/>
    </source>
</evidence>
<feature type="signal peptide" evidence="1">
    <location>
        <begin position="1"/>
        <end position="33"/>
    </location>
</feature>
<dbReference type="Proteomes" id="UP000019376">
    <property type="component" value="Unassembled WGS sequence"/>
</dbReference>
<gene>
    <name evidence="2" type="ORF">PDE_05283</name>
</gene>
<evidence type="ECO:0000313" key="2">
    <source>
        <dbReference type="EMBL" id="EPS30332.1"/>
    </source>
</evidence>